<evidence type="ECO:0000256" key="1">
    <source>
        <dbReference type="ARBA" id="ARBA00006484"/>
    </source>
</evidence>
<dbReference type="InterPro" id="IPR002347">
    <property type="entry name" value="SDR_fam"/>
</dbReference>
<comment type="similarity">
    <text evidence="1">Belongs to the short-chain dehydrogenases/reductases (SDR) family.</text>
</comment>
<name>A0A7X1I1Z1_9ACTN</name>
<dbReference type="EMBL" id="JACMHY010000005">
    <property type="protein sequence ID" value="MBC2866148.1"/>
    <property type="molecule type" value="Genomic_DNA"/>
</dbReference>
<evidence type="ECO:0000256" key="2">
    <source>
        <dbReference type="SAM" id="MobiDB-lite"/>
    </source>
</evidence>
<feature type="compositionally biased region" description="Low complexity" evidence="2">
    <location>
        <begin position="1"/>
        <end position="16"/>
    </location>
</feature>
<evidence type="ECO:0000313" key="4">
    <source>
        <dbReference type="Proteomes" id="UP000517694"/>
    </source>
</evidence>
<gene>
    <name evidence="3" type="ORF">H1R13_14485</name>
</gene>
<dbReference type="InterPro" id="IPR020904">
    <property type="entry name" value="Sc_DH/Rdtase_CS"/>
</dbReference>
<dbReference type="Gene3D" id="3.40.50.720">
    <property type="entry name" value="NAD(P)-binding Rossmann-like Domain"/>
    <property type="match status" value="1"/>
</dbReference>
<dbReference type="AlphaFoldDB" id="A0A7X1I1Z1"/>
<feature type="compositionally biased region" description="Polar residues" evidence="2">
    <location>
        <begin position="25"/>
        <end position="34"/>
    </location>
</feature>
<comment type="caution">
    <text evidence="3">The sequence shown here is derived from an EMBL/GenBank/DDBJ whole genome shotgun (WGS) entry which is preliminary data.</text>
</comment>
<reference evidence="3 4" key="1">
    <citation type="submission" date="2020-08" db="EMBL/GenBank/DDBJ databases">
        <title>Whole-Genome Sequence of French Clinical Streptomyces mexicanus Strain Q0842.</title>
        <authorList>
            <person name="Boxberger M."/>
            <person name="La Scola B."/>
        </authorList>
    </citation>
    <scope>NUCLEOTIDE SEQUENCE [LARGE SCALE GENOMIC DNA]</scope>
    <source>
        <strain evidence="3 4">Marseille-Q0842</strain>
    </source>
</reference>
<dbReference type="InterPro" id="IPR036291">
    <property type="entry name" value="NAD(P)-bd_dom_sf"/>
</dbReference>
<feature type="region of interest" description="Disordered" evidence="2">
    <location>
        <begin position="73"/>
        <end position="109"/>
    </location>
</feature>
<accession>A0A7X1I1Z1</accession>
<proteinExistence type="inferred from homology"/>
<dbReference type="Pfam" id="PF13561">
    <property type="entry name" value="adh_short_C2"/>
    <property type="match status" value="1"/>
</dbReference>
<feature type="region of interest" description="Disordered" evidence="2">
    <location>
        <begin position="1"/>
        <end position="51"/>
    </location>
</feature>
<organism evidence="3 4">
    <name type="scientific">Streptomyces mexicanus</name>
    <dbReference type="NCBI Taxonomy" id="178566"/>
    <lineage>
        <taxon>Bacteria</taxon>
        <taxon>Bacillati</taxon>
        <taxon>Actinomycetota</taxon>
        <taxon>Actinomycetes</taxon>
        <taxon>Kitasatosporales</taxon>
        <taxon>Streptomycetaceae</taxon>
        <taxon>Streptomyces</taxon>
    </lineage>
</organism>
<dbReference type="PROSITE" id="PS00061">
    <property type="entry name" value="ADH_SHORT"/>
    <property type="match status" value="1"/>
</dbReference>
<evidence type="ECO:0000313" key="3">
    <source>
        <dbReference type="EMBL" id="MBC2866148.1"/>
    </source>
</evidence>
<keyword evidence="4" id="KW-1185">Reference proteome</keyword>
<sequence length="109" mass="10819">MRAARGCPRAPAAQPATPAPPLSPSGVQGSSHNPSGPLVGSVRAHGAAPGTAPYAVTKAGLVAVARAAAAEWGPARVRCDGTAPRPLPKPATTVPAYWTPPARCSAKRA</sequence>
<protein>
    <submittedName>
        <fullName evidence="3">SDR family oxidoreductase</fullName>
    </submittedName>
</protein>
<dbReference type="SUPFAM" id="SSF51735">
    <property type="entry name" value="NAD(P)-binding Rossmann-fold domains"/>
    <property type="match status" value="1"/>
</dbReference>
<dbReference type="Proteomes" id="UP000517694">
    <property type="component" value="Unassembled WGS sequence"/>
</dbReference>